<dbReference type="EMBL" id="HACG01010584">
    <property type="protein sequence ID" value="CEK57449.1"/>
    <property type="molecule type" value="Transcribed_RNA"/>
</dbReference>
<proteinExistence type="predicted"/>
<protein>
    <submittedName>
        <fullName evidence="1">Uncharacterized protein</fullName>
    </submittedName>
</protein>
<organism evidence="1">
    <name type="scientific">Arion vulgaris</name>
    <dbReference type="NCBI Taxonomy" id="1028688"/>
    <lineage>
        <taxon>Eukaryota</taxon>
        <taxon>Metazoa</taxon>
        <taxon>Spiralia</taxon>
        <taxon>Lophotrochozoa</taxon>
        <taxon>Mollusca</taxon>
        <taxon>Gastropoda</taxon>
        <taxon>Heterobranchia</taxon>
        <taxon>Euthyneura</taxon>
        <taxon>Panpulmonata</taxon>
        <taxon>Eupulmonata</taxon>
        <taxon>Stylommatophora</taxon>
        <taxon>Helicina</taxon>
        <taxon>Arionoidea</taxon>
        <taxon>Arionidae</taxon>
        <taxon>Arion</taxon>
    </lineage>
</organism>
<sequence length="63" mass="6989">MSLYTQSDRMTSLHFVVQPLPGNDDQLIDKLREVSERFTRYGFTAPSALNSLSNIAITQSAVG</sequence>
<dbReference type="AlphaFoldDB" id="A0A0B6YML8"/>
<reference evidence="1" key="1">
    <citation type="submission" date="2014-12" db="EMBL/GenBank/DDBJ databases">
        <title>Insight into the proteome of Arion vulgaris.</title>
        <authorList>
            <person name="Aradska J."/>
            <person name="Bulat T."/>
            <person name="Smidak R."/>
            <person name="Sarate P."/>
            <person name="Gangsoo J."/>
            <person name="Sialana F."/>
            <person name="Bilban M."/>
            <person name="Lubec G."/>
        </authorList>
    </citation>
    <scope>NUCLEOTIDE SEQUENCE</scope>
    <source>
        <tissue evidence="1">Skin</tissue>
    </source>
</reference>
<name>A0A0B6YML8_9EUPU</name>
<evidence type="ECO:0000313" key="1">
    <source>
        <dbReference type="EMBL" id="CEK57449.1"/>
    </source>
</evidence>
<gene>
    <name evidence="1" type="primary">ORF30198</name>
</gene>
<feature type="non-terminal residue" evidence="1">
    <location>
        <position position="63"/>
    </location>
</feature>
<accession>A0A0B6YML8</accession>